<feature type="region of interest" description="Disordered" evidence="1">
    <location>
        <begin position="508"/>
        <end position="529"/>
    </location>
</feature>
<reference evidence="2 3" key="1">
    <citation type="journal article" date="2016" name="Mol. Biol. Evol.">
        <title>Comparative Genomics of Early-Diverging Mushroom-Forming Fungi Provides Insights into the Origins of Lignocellulose Decay Capabilities.</title>
        <authorList>
            <person name="Nagy L.G."/>
            <person name="Riley R."/>
            <person name="Tritt A."/>
            <person name="Adam C."/>
            <person name="Daum C."/>
            <person name="Floudas D."/>
            <person name="Sun H."/>
            <person name="Yadav J.S."/>
            <person name="Pangilinan J."/>
            <person name="Larsson K.H."/>
            <person name="Matsuura K."/>
            <person name="Barry K."/>
            <person name="Labutti K."/>
            <person name="Kuo R."/>
            <person name="Ohm R.A."/>
            <person name="Bhattacharya S.S."/>
            <person name="Shirouzu T."/>
            <person name="Yoshinaga Y."/>
            <person name="Martin F.M."/>
            <person name="Grigoriev I.V."/>
            <person name="Hibbett D.S."/>
        </authorList>
    </citation>
    <scope>NUCLEOTIDE SEQUENCE [LARGE SCALE GENOMIC DNA]</scope>
    <source>
        <strain evidence="2 3">93-53</strain>
    </source>
</reference>
<accession>A0A165G6W1</accession>
<dbReference type="STRING" id="1314785.A0A165G6W1"/>
<evidence type="ECO:0000256" key="1">
    <source>
        <dbReference type="SAM" id="MobiDB-lite"/>
    </source>
</evidence>
<feature type="compositionally biased region" description="Low complexity" evidence="1">
    <location>
        <begin position="258"/>
        <end position="279"/>
    </location>
</feature>
<dbReference type="EMBL" id="KV427610">
    <property type="protein sequence ID" value="KZT09909.1"/>
    <property type="molecule type" value="Genomic_DNA"/>
</dbReference>
<feature type="compositionally biased region" description="Acidic residues" evidence="1">
    <location>
        <begin position="344"/>
        <end position="376"/>
    </location>
</feature>
<evidence type="ECO:0000313" key="3">
    <source>
        <dbReference type="Proteomes" id="UP000076871"/>
    </source>
</evidence>
<feature type="compositionally biased region" description="Low complexity" evidence="1">
    <location>
        <begin position="401"/>
        <end position="419"/>
    </location>
</feature>
<dbReference type="OrthoDB" id="3259498at2759"/>
<feature type="compositionally biased region" description="Polar residues" evidence="1">
    <location>
        <begin position="909"/>
        <end position="927"/>
    </location>
</feature>
<feature type="compositionally biased region" description="Basic residues" evidence="1">
    <location>
        <begin position="893"/>
        <end position="908"/>
    </location>
</feature>
<dbReference type="AlphaFoldDB" id="A0A165G6W1"/>
<feature type="region of interest" description="Disordered" evidence="1">
    <location>
        <begin position="1"/>
        <end position="25"/>
    </location>
</feature>
<feature type="compositionally biased region" description="Polar residues" evidence="1">
    <location>
        <begin position="313"/>
        <end position="325"/>
    </location>
</feature>
<gene>
    <name evidence="2" type="ORF">LAESUDRAFT_756130</name>
</gene>
<sequence length="927" mass="98362">MSSAHPHIVGAVTDASPLSPEDDDDDICPVCESECTCQNRAAPTQSSTNNASIASARSTLTSNASTASGSATTTSLKIKLTLPPSLKFGRRATTGPVGTGVSGVQQRTLLSSSPPNPYDGPASSVFTGTNAHLLAASVLNRTAPKRRGRPPKAIAASREEAKAPLLASRQGSINGIAESDDTHGSSSYRGGKAGKGKQVGTHLAAKKNLAVIRSGQKHKGKTTIGRKASAPKYVKNPIKSFSDDAHSERFPTFVSAASTSSHTSSSDSSGSDSDLSSLDSEVHEETLSLRRGEFTKGENRRVSNEGKRHDHASSSWEIRPRQSSVGLDEEDADIDSSASSGDHEDSETDSESDVADDADEDADTEGGGLEDVDDDDTSSRIGVTFGDGGPGWSDDEESSLDADLFFANLDDSSSESESSPGMHVHDPFDPWSDSEPASSMSADEEDALFLMDIDPSVQVRRAPGEFEFGLELDGLSFGWDGHIPMSNTTSQNLFDLGLGLQAADGDVDMQNSREDDTQSESGGSETVDDMLLKETDGETTEDELVDSDGLPNSRAMMLFRWPTTVSAIDPLSTVGTIPSSPELPPNASESVRIALASFPAKQTASAPTPADILSGRISLEDLEDMEMEKSAGRSYTPFRKHASGAPAMGEFNPVAHSEHASAVIDGKGGCVPSPFPRSQALAKRRRKRLEADCNGSGSGAVDPPSESALSSTQSSDETFTQSQVPTSEAPSTDAIDLDDVLDPSFLDPEPIGYEHDTQSFGQLAMASSVGNGALIRNLSRWDRIPMATFRRTRESAIASNMEGSASDTGLSVFGGMSSLSAMLAQSKPNDKKSRRHSKSKSTVQNDLLTRDGDRTPTPSSGHQAYKASKKELRREKAMMKRKMMAKPAQYRHQQPHRTHHHHPNHKSRAASSMQRGSGNSSGPSFGL</sequence>
<feature type="compositionally biased region" description="Basic and acidic residues" evidence="1">
    <location>
        <begin position="280"/>
        <end position="312"/>
    </location>
</feature>
<dbReference type="InParanoid" id="A0A165G6W1"/>
<feature type="region of interest" description="Disordered" evidence="1">
    <location>
        <begin position="258"/>
        <end position="442"/>
    </location>
</feature>
<dbReference type="RefSeq" id="XP_040767649.1">
    <property type="nucleotide sequence ID" value="XM_040912128.1"/>
</dbReference>
<proteinExistence type="predicted"/>
<dbReference type="Proteomes" id="UP000076871">
    <property type="component" value="Unassembled WGS sequence"/>
</dbReference>
<feature type="compositionally biased region" description="Polar residues" evidence="1">
    <location>
        <begin position="707"/>
        <end position="730"/>
    </location>
</feature>
<feature type="region of interest" description="Disordered" evidence="1">
    <location>
        <begin position="668"/>
        <end position="751"/>
    </location>
</feature>
<feature type="compositionally biased region" description="Basic and acidic residues" evidence="1">
    <location>
        <begin position="868"/>
        <end position="878"/>
    </location>
</feature>
<feature type="region of interest" description="Disordered" evidence="1">
    <location>
        <begin position="823"/>
        <end position="927"/>
    </location>
</feature>
<organism evidence="2 3">
    <name type="scientific">Laetiporus sulphureus 93-53</name>
    <dbReference type="NCBI Taxonomy" id="1314785"/>
    <lineage>
        <taxon>Eukaryota</taxon>
        <taxon>Fungi</taxon>
        <taxon>Dikarya</taxon>
        <taxon>Basidiomycota</taxon>
        <taxon>Agaricomycotina</taxon>
        <taxon>Agaricomycetes</taxon>
        <taxon>Polyporales</taxon>
        <taxon>Laetiporus</taxon>
    </lineage>
</organism>
<protein>
    <submittedName>
        <fullName evidence="2">Uncharacterized protein</fullName>
    </submittedName>
</protein>
<name>A0A165G6W1_9APHY</name>
<keyword evidence="3" id="KW-1185">Reference proteome</keyword>
<evidence type="ECO:0000313" key="2">
    <source>
        <dbReference type="EMBL" id="KZT09909.1"/>
    </source>
</evidence>
<dbReference type="GeneID" id="63829156"/>
<feature type="region of interest" description="Disordered" evidence="1">
    <location>
        <begin position="144"/>
        <end position="231"/>
    </location>
</feature>